<dbReference type="PANTHER" id="PTHR43855">
    <property type="entry name" value="THIOSULFATE SULFURTRANSFERASE"/>
    <property type="match status" value="1"/>
</dbReference>
<name>D0L8S4_GORB4</name>
<dbReference type="CDD" id="cd01449">
    <property type="entry name" value="TST_Repeat_2"/>
    <property type="match status" value="1"/>
</dbReference>
<dbReference type="STRING" id="526226.Gbro_1835"/>
<dbReference type="SMART" id="SM00450">
    <property type="entry name" value="RHOD"/>
    <property type="match status" value="2"/>
</dbReference>
<comment type="catalytic activity">
    <reaction evidence="2">
        <text>thiosulfate + hydrogen cyanide = thiocyanate + sulfite + 2 H(+)</text>
        <dbReference type="Rhea" id="RHEA:16881"/>
        <dbReference type="ChEBI" id="CHEBI:15378"/>
        <dbReference type="ChEBI" id="CHEBI:17359"/>
        <dbReference type="ChEBI" id="CHEBI:18022"/>
        <dbReference type="ChEBI" id="CHEBI:18407"/>
        <dbReference type="ChEBI" id="CHEBI:33542"/>
        <dbReference type="EC" id="2.8.1.1"/>
    </reaction>
</comment>
<accession>D0L8S4</accession>
<dbReference type="Proteomes" id="UP000001219">
    <property type="component" value="Chromosome"/>
</dbReference>
<proteinExistence type="predicted"/>
<evidence type="ECO:0000313" key="5">
    <source>
        <dbReference type="EMBL" id="ACY21091.1"/>
    </source>
</evidence>
<dbReference type="PROSITE" id="PS50206">
    <property type="entry name" value="RHODANESE_3"/>
    <property type="match status" value="2"/>
</dbReference>
<dbReference type="KEGG" id="gbr:Gbro_1835"/>
<dbReference type="eggNOG" id="COG2897">
    <property type="taxonomic scope" value="Bacteria"/>
</dbReference>
<dbReference type="OrthoDB" id="9781034at2"/>
<feature type="domain" description="Rhodanese" evidence="4">
    <location>
        <begin position="168"/>
        <end position="286"/>
    </location>
</feature>
<evidence type="ECO:0000256" key="3">
    <source>
        <dbReference type="RuleBase" id="RU000507"/>
    </source>
</evidence>
<organism evidence="5 6">
    <name type="scientific">Gordonia bronchialis (strain ATCC 25592 / DSM 43247 / BCRC 13721 / JCM 3198 / KCTC 3076 / NBRC 16047 / NCTC 10667)</name>
    <name type="common">Rhodococcus bronchialis</name>
    <dbReference type="NCBI Taxonomy" id="526226"/>
    <lineage>
        <taxon>Bacteria</taxon>
        <taxon>Bacillati</taxon>
        <taxon>Actinomycetota</taxon>
        <taxon>Actinomycetes</taxon>
        <taxon>Mycobacteriales</taxon>
        <taxon>Gordoniaceae</taxon>
        <taxon>Gordonia</taxon>
    </lineage>
</organism>
<evidence type="ECO:0000313" key="6">
    <source>
        <dbReference type="Proteomes" id="UP000001219"/>
    </source>
</evidence>
<dbReference type="Pfam" id="PF00581">
    <property type="entry name" value="Rhodanese"/>
    <property type="match status" value="2"/>
</dbReference>
<feature type="domain" description="Rhodanese" evidence="4">
    <location>
        <begin position="31"/>
        <end position="138"/>
    </location>
</feature>
<dbReference type="InterPro" id="IPR001763">
    <property type="entry name" value="Rhodanese-like_dom"/>
</dbReference>
<dbReference type="GO" id="GO:0004792">
    <property type="term" value="F:thiosulfate-cyanide sulfurtransferase activity"/>
    <property type="evidence" value="ECO:0007669"/>
    <property type="project" value="UniProtKB-EC"/>
</dbReference>
<evidence type="ECO:0000256" key="2">
    <source>
        <dbReference type="ARBA" id="ARBA00047549"/>
    </source>
</evidence>
<protein>
    <recommendedName>
        <fullName evidence="3">Sulfurtransferase</fullName>
    </recommendedName>
</protein>
<dbReference type="RefSeq" id="WP_012833653.1">
    <property type="nucleotide sequence ID" value="NC_013441.1"/>
</dbReference>
<dbReference type="AlphaFoldDB" id="D0L8S4"/>
<gene>
    <name evidence="5" type="ordered locus">Gbro_1835</name>
</gene>
<reference evidence="5 6" key="2">
    <citation type="journal article" date="2010" name="Stand. Genomic Sci.">
        <title>Complete genome sequence of Gordonia bronchialis type strain (3410).</title>
        <authorList>
            <person name="Ivanova N."/>
            <person name="Sikorski J."/>
            <person name="Jando M."/>
            <person name="Lapidus A."/>
            <person name="Nolan M."/>
            <person name="Lucas S."/>
            <person name="Del Rio T.G."/>
            <person name="Tice H."/>
            <person name="Copeland A."/>
            <person name="Cheng J.F."/>
            <person name="Chen F."/>
            <person name="Bruce D."/>
            <person name="Goodwin L."/>
            <person name="Pitluck S."/>
            <person name="Mavromatis K."/>
            <person name="Ovchinnikova G."/>
            <person name="Pati A."/>
            <person name="Chen A."/>
            <person name="Palaniappan K."/>
            <person name="Land M."/>
            <person name="Hauser L."/>
            <person name="Chang Y.J."/>
            <person name="Jeffries C.D."/>
            <person name="Chain P."/>
            <person name="Saunders E."/>
            <person name="Han C."/>
            <person name="Detter J.C."/>
            <person name="Brettin T."/>
            <person name="Rohde M."/>
            <person name="Goker M."/>
            <person name="Bristow J."/>
            <person name="Eisen J.A."/>
            <person name="Markowitz V."/>
            <person name="Hugenholtz P."/>
            <person name="Klenk H.P."/>
            <person name="Kyrpides N.C."/>
        </authorList>
    </citation>
    <scope>NUCLEOTIDE SEQUENCE [LARGE SCALE GENOMIC DNA]</scope>
    <source>
        <strain evidence="6">ATCC 25592 / DSM 43247 / BCRC 13721 / JCM 3198 / KCTC 3076 / NBRC 16047 / NCTC 10667</strain>
    </source>
</reference>
<dbReference type="InterPro" id="IPR001307">
    <property type="entry name" value="Thiosulphate_STrfase_CS"/>
</dbReference>
<dbReference type="Gene3D" id="3.40.250.10">
    <property type="entry name" value="Rhodanese-like domain"/>
    <property type="match status" value="2"/>
</dbReference>
<dbReference type="HOGENOM" id="CLU_031618_1_3_11"/>
<keyword evidence="6" id="KW-1185">Reference proteome</keyword>
<evidence type="ECO:0000256" key="1">
    <source>
        <dbReference type="ARBA" id="ARBA00022737"/>
    </source>
</evidence>
<dbReference type="PROSITE" id="PS00683">
    <property type="entry name" value="RHODANESE_2"/>
    <property type="match status" value="1"/>
</dbReference>
<dbReference type="EMBL" id="CP001802">
    <property type="protein sequence ID" value="ACY21091.1"/>
    <property type="molecule type" value="Genomic_DNA"/>
</dbReference>
<sequence>MSVETDPNPAFAEYAHPERLVSTQWLSAHLGAKGLKIVESDEDVLLYDIGHIPTAQKIDWHLHLNDPVTRDYINGEQFAELMRSKGIERDDTIVIYGDKSNWWAAYALWVFTLFGHEDVRLLDGGRDAWMAEDRDTSFDVPEYPRSDYPVVERDDSRIRVFAADVLAALGTEPLVDVRSPQEYTGERTHMPDYPEEGALRGGHIPTAISIPWAKAAAPDSRFRSRAELDEVYGDLDADTPTIAYCRIGERSSHTWFVLTHLLGFTDVRNYDGSWTEWGNAVRVPIAVGTEPGSPPGSNSGSAQR</sequence>
<keyword evidence="3" id="KW-0808">Transferase</keyword>
<dbReference type="SUPFAM" id="SSF52821">
    <property type="entry name" value="Rhodanese/Cell cycle control phosphatase"/>
    <property type="match status" value="2"/>
</dbReference>
<dbReference type="CDD" id="cd01448">
    <property type="entry name" value="TST_Repeat_1"/>
    <property type="match status" value="1"/>
</dbReference>
<dbReference type="InterPro" id="IPR051126">
    <property type="entry name" value="Thiosulfate_sulfurtransferase"/>
</dbReference>
<evidence type="ECO:0000259" key="4">
    <source>
        <dbReference type="PROSITE" id="PS50206"/>
    </source>
</evidence>
<keyword evidence="1" id="KW-0677">Repeat</keyword>
<dbReference type="InterPro" id="IPR036873">
    <property type="entry name" value="Rhodanese-like_dom_sf"/>
</dbReference>
<dbReference type="PANTHER" id="PTHR43855:SF1">
    <property type="entry name" value="THIOSULFATE SULFURTRANSFERASE"/>
    <property type="match status" value="1"/>
</dbReference>
<reference evidence="6" key="1">
    <citation type="submission" date="2009-10" db="EMBL/GenBank/DDBJ databases">
        <title>The complete chromosome of Gordonia bronchialis DSM 43247.</title>
        <authorList>
            <consortium name="US DOE Joint Genome Institute (JGI-PGF)"/>
            <person name="Lucas S."/>
            <person name="Copeland A."/>
            <person name="Lapidus A."/>
            <person name="Glavina del Rio T."/>
            <person name="Dalin E."/>
            <person name="Tice H."/>
            <person name="Bruce D."/>
            <person name="Goodwin L."/>
            <person name="Pitluck S."/>
            <person name="Kyrpides N."/>
            <person name="Mavromatis K."/>
            <person name="Ivanova N."/>
            <person name="Ovchinnikova G."/>
            <person name="Saunders E."/>
            <person name="Brettin T."/>
            <person name="Detter J.C."/>
            <person name="Han C."/>
            <person name="Larimer F."/>
            <person name="Land M."/>
            <person name="Hauser L."/>
            <person name="Markowitz V."/>
            <person name="Cheng J.-F."/>
            <person name="Hugenholtz P."/>
            <person name="Woyke T."/>
            <person name="Wu D."/>
            <person name="Jando M."/>
            <person name="Schneider S."/>
            <person name="Goeker M."/>
            <person name="Klenk H.-P."/>
            <person name="Eisen J.A."/>
        </authorList>
    </citation>
    <scope>NUCLEOTIDE SEQUENCE [LARGE SCALE GENOMIC DNA]</scope>
    <source>
        <strain evidence="6">ATCC 25592 / DSM 43247 / BCRC 13721 / JCM 3198 / KCTC 3076 / NBRC 16047 / NCTC 10667</strain>
    </source>
</reference>